<evidence type="ECO:0000256" key="1">
    <source>
        <dbReference type="ARBA" id="ARBA00022475"/>
    </source>
</evidence>
<evidence type="ECO:0000256" key="5">
    <source>
        <dbReference type="ARBA" id="ARBA00022989"/>
    </source>
</evidence>
<keyword evidence="3 8" id="KW-0132">Cell division</keyword>
<comment type="subcellular location">
    <subcellularLocation>
        <location evidence="9">Cell inner membrane</location>
        <topology evidence="9">Single-pass type I membrane protein</topology>
    </subcellularLocation>
</comment>
<dbReference type="PANTHER" id="PTHR38685:SF1">
    <property type="entry name" value="CELL DIVISION PROTEIN ZIPA"/>
    <property type="match status" value="1"/>
</dbReference>
<reference evidence="12 13" key="1">
    <citation type="submission" date="2019-03" db="EMBL/GenBank/DDBJ databases">
        <title>Draft genome of Gammaproteobacteria bacterium LSUCC0057, a member of the SAR92 clade.</title>
        <authorList>
            <person name="Lanclos V.C."/>
            <person name="Doiron C."/>
            <person name="Henson M.W."/>
            <person name="Thrash J.C."/>
        </authorList>
    </citation>
    <scope>NUCLEOTIDE SEQUENCE [LARGE SCALE GENOMIC DNA]</scope>
    <source>
        <strain evidence="12 13">LSUCC0057</strain>
    </source>
</reference>
<evidence type="ECO:0000313" key="12">
    <source>
        <dbReference type="EMBL" id="TFH68757.1"/>
    </source>
</evidence>
<keyword evidence="2 9" id="KW-0997">Cell inner membrane</keyword>
<keyword evidence="4 9" id="KW-0812">Transmembrane</keyword>
<feature type="domain" description="ZipA C-terminal FtsZ-binding" evidence="11">
    <location>
        <begin position="138"/>
        <end position="270"/>
    </location>
</feature>
<comment type="function">
    <text evidence="8">Essential cell division protein that stabilizes the FtsZ protofilaments by cross-linking them and that serves as a cytoplasmic membrane anchor for the Z ring. Also required for the recruitment to the septal ring of downstream cell division proteins.</text>
</comment>
<organism evidence="12 13">
    <name type="scientific">Gammaproteobacteria bacterium LSUCC0057</name>
    <dbReference type="NCBI Taxonomy" id="2559237"/>
    <lineage>
        <taxon>Bacteria</taxon>
        <taxon>Pseudomonadati</taxon>
        <taxon>Pseudomonadota</taxon>
        <taxon>Gammaproteobacteria</taxon>
        <taxon>Cellvibrionales</taxon>
        <taxon>Porticoccaceae</taxon>
        <taxon>SAR92 clade</taxon>
    </lineage>
</organism>
<dbReference type="InterPro" id="IPR036765">
    <property type="entry name" value="ZipA_FtsZ-bd_C_sf"/>
</dbReference>
<dbReference type="SMART" id="SM00771">
    <property type="entry name" value="ZipA_C"/>
    <property type="match status" value="1"/>
</dbReference>
<dbReference type="GO" id="GO:0032153">
    <property type="term" value="C:cell division site"/>
    <property type="evidence" value="ECO:0007669"/>
    <property type="project" value="TreeGrafter"/>
</dbReference>
<evidence type="ECO:0000256" key="7">
    <source>
        <dbReference type="ARBA" id="ARBA00023306"/>
    </source>
</evidence>
<dbReference type="AlphaFoldDB" id="A0A4Y8ULS2"/>
<name>A0A4Y8ULS2_9GAMM</name>
<comment type="similarity">
    <text evidence="8">Belongs to the ZipA family.</text>
</comment>
<keyword evidence="6 9" id="KW-0472">Membrane</keyword>
<gene>
    <name evidence="12" type="ORF">E3W66_02045</name>
</gene>
<dbReference type="GO" id="GO:0000917">
    <property type="term" value="P:division septum assembly"/>
    <property type="evidence" value="ECO:0007669"/>
    <property type="project" value="TreeGrafter"/>
</dbReference>
<dbReference type="EMBL" id="SPIA01000001">
    <property type="protein sequence ID" value="TFH68757.1"/>
    <property type="molecule type" value="Genomic_DNA"/>
</dbReference>
<dbReference type="Proteomes" id="UP000298133">
    <property type="component" value="Unassembled WGS sequence"/>
</dbReference>
<evidence type="ECO:0000256" key="9">
    <source>
        <dbReference type="RuleBase" id="RU003613"/>
    </source>
</evidence>
<dbReference type="SUPFAM" id="SSF64383">
    <property type="entry name" value="Cell-division protein ZipA, C-terminal domain"/>
    <property type="match status" value="1"/>
</dbReference>
<evidence type="ECO:0000313" key="13">
    <source>
        <dbReference type="Proteomes" id="UP000298133"/>
    </source>
</evidence>
<evidence type="ECO:0000256" key="3">
    <source>
        <dbReference type="ARBA" id="ARBA00022618"/>
    </source>
</evidence>
<keyword evidence="13" id="KW-1185">Reference proteome</keyword>
<evidence type="ECO:0000256" key="2">
    <source>
        <dbReference type="ARBA" id="ARBA00022519"/>
    </source>
</evidence>
<dbReference type="GO" id="GO:0005886">
    <property type="term" value="C:plasma membrane"/>
    <property type="evidence" value="ECO:0007669"/>
    <property type="project" value="UniProtKB-SubCell"/>
</dbReference>
<evidence type="ECO:0000256" key="4">
    <source>
        <dbReference type="ARBA" id="ARBA00022692"/>
    </source>
</evidence>
<feature type="transmembrane region" description="Helical" evidence="10">
    <location>
        <begin position="6"/>
        <end position="26"/>
    </location>
</feature>
<evidence type="ECO:0000256" key="8">
    <source>
        <dbReference type="RuleBase" id="RU003612"/>
    </source>
</evidence>
<dbReference type="Pfam" id="PF04354">
    <property type="entry name" value="ZipA_C"/>
    <property type="match status" value="1"/>
</dbReference>
<keyword evidence="1 9" id="KW-1003">Cell membrane</keyword>
<protein>
    <recommendedName>
        <fullName evidence="8">Cell division protein ZipA</fullName>
    </recommendedName>
</protein>
<dbReference type="OrthoDB" id="7054914at2"/>
<proteinExistence type="inferred from homology"/>
<comment type="caution">
    <text evidence="12">The sequence shown here is derived from an EMBL/GenBank/DDBJ whole genome shotgun (WGS) entry which is preliminary data.</text>
</comment>
<dbReference type="Gene3D" id="3.30.1400.10">
    <property type="entry name" value="ZipA, C-terminal FtsZ-binding domain"/>
    <property type="match status" value="1"/>
</dbReference>
<sequence length="282" mass="30847">MDNTQTATLLYAIGGLLIIALLLALVRHLRLRRYQQIAVSKQAKKAATAAGGMFGEPLEDDALLDSSEASFGRSRVVGVRDEADIDRLGEQLKQQTIERTTLSAFRDPSQTALPLDGQTAPSPSTQSAQAQLTSADDDAQMIIVHLLANRGVTVAGGALRDALIAAGLRYGEMKIFHYYQADSDSGEERRLFSLANAVKPGNFELRDIEQLQTPGVTLFLNLSEVAEPLQAFDTLLQVVDQLAAALDLHVYDESRSSMTRQTIDHCRQRARAVASQRQRDRA</sequence>
<evidence type="ECO:0000256" key="10">
    <source>
        <dbReference type="SAM" id="Phobius"/>
    </source>
</evidence>
<dbReference type="PANTHER" id="PTHR38685">
    <property type="entry name" value="CELL DIVISION PROTEIN ZIPA"/>
    <property type="match status" value="1"/>
</dbReference>
<evidence type="ECO:0000259" key="11">
    <source>
        <dbReference type="SMART" id="SM00771"/>
    </source>
</evidence>
<accession>A0A4Y8ULS2</accession>
<keyword evidence="5 10" id="KW-1133">Transmembrane helix</keyword>
<evidence type="ECO:0000256" key="6">
    <source>
        <dbReference type="ARBA" id="ARBA00023136"/>
    </source>
</evidence>
<dbReference type="InterPro" id="IPR011919">
    <property type="entry name" value="Cell_div_ZipA"/>
</dbReference>
<dbReference type="InterPro" id="IPR007449">
    <property type="entry name" value="ZipA_FtsZ-bd_C"/>
</dbReference>
<keyword evidence="7 8" id="KW-0131">Cell cycle</keyword>